<dbReference type="Gene3D" id="1.10.1200.80">
    <property type="entry name" value="Putative flavin oxidoreducatase, domain 2"/>
    <property type="match status" value="1"/>
</dbReference>
<feature type="active site" description="Proton donor" evidence="13">
    <location>
        <position position="103"/>
    </location>
</feature>
<evidence type="ECO:0000256" key="3">
    <source>
        <dbReference type="ARBA" id="ARBA00022555"/>
    </source>
</evidence>
<evidence type="ECO:0000256" key="2">
    <source>
        <dbReference type="ARBA" id="ARBA00002790"/>
    </source>
</evidence>
<feature type="binding site" evidence="14">
    <location>
        <position position="142"/>
    </location>
    <ligand>
        <name>FMN</name>
        <dbReference type="ChEBI" id="CHEBI:58210"/>
    </ligand>
</feature>
<feature type="domain" description="DUS-like FMN-binding" evidence="15">
    <location>
        <begin position="16"/>
        <end position="311"/>
    </location>
</feature>
<dbReference type="Proteomes" id="UP000512167">
    <property type="component" value="Chromosome"/>
</dbReference>
<dbReference type="GO" id="GO:0000049">
    <property type="term" value="F:tRNA binding"/>
    <property type="evidence" value="ECO:0007669"/>
    <property type="project" value="UniProtKB-KW"/>
</dbReference>
<feature type="binding site" evidence="14">
    <location>
        <position position="172"/>
    </location>
    <ligand>
        <name>FMN</name>
        <dbReference type="ChEBI" id="CHEBI:58210"/>
    </ligand>
</feature>
<dbReference type="AlphaFoldDB" id="A0A7L6N648"/>
<dbReference type="CDD" id="cd02801">
    <property type="entry name" value="DUS_like_FMN"/>
    <property type="match status" value="1"/>
</dbReference>
<dbReference type="InterPro" id="IPR013785">
    <property type="entry name" value="Aldolase_TIM"/>
</dbReference>
<evidence type="ECO:0000256" key="9">
    <source>
        <dbReference type="ARBA" id="ARBA00023002"/>
    </source>
</evidence>
<dbReference type="KEGG" id="tbk:HF295_06270"/>
<comment type="catalytic activity">
    <reaction evidence="10">
        <text>a 5,6-dihydrouridine in tRNA + NADP(+) = a uridine in tRNA + NADPH + H(+)</text>
        <dbReference type="Rhea" id="RHEA:23624"/>
        <dbReference type="Rhea" id="RHEA-COMP:13339"/>
        <dbReference type="Rhea" id="RHEA-COMP:13887"/>
        <dbReference type="ChEBI" id="CHEBI:15378"/>
        <dbReference type="ChEBI" id="CHEBI:57783"/>
        <dbReference type="ChEBI" id="CHEBI:58349"/>
        <dbReference type="ChEBI" id="CHEBI:65315"/>
        <dbReference type="ChEBI" id="CHEBI:74443"/>
    </reaction>
</comment>
<comment type="catalytic activity">
    <reaction evidence="11">
        <text>a 5,6-dihydrouridine in tRNA + NAD(+) = a uridine in tRNA + NADH + H(+)</text>
        <dbReference type="Rhea" id="RHEA:54452"/>
        <dbReference type="Rhea" id="RHEA-COMP:13339"/>
        <dbReference type="Rhea" id="RHEA-COMP:13887"/>
        <dbReference type="ChEBI" id="CHEBI:15378"/>
        <dbReference type="ChEBI" id="CHEBI:57540"/>
        <dbReference type="ChEBI" id="CHEBI:57945"/>
        <dbReference type="ChEBI" id="CHEBI:65315"/>
        <dbReference type="ChEBI" id="CHEBI:74443"/>
    </reaction>
</comment>
<dbReference type="RefSeq" id="WP_312031313.1">
    <property type="nucleotide sequence ID" value="NZ_CP051151.1"/>
</dbReference>
<keyword evidence="5 12" id="KW-0288">FMN</keyword>
<sequence>MSFNIGQIEIKNKVIVAPMAGVTNLAYRIILKEFGASLIYTEMISDKGLLYENKKTHEMIEVLDENKPIALQLFGSDVKSMVEAAIFIDQNSNCDIIDINMGCPVTKVVKSGAGSALMKTPDLAYKIVEEIVKKVHKPVTVKIRKGWDHEHINAVEFAQGLEKAGAKAIAIHGRTKTDMYTGHADWDIIKQVKNAVSIPVIGNGDILSPEDAKRMIDETGVDAIMIGRGLLGNPWLIQQTVDYFETGSYVKDIDLETRKEYILLHLKKLIELKGEKIAVLEMRSHGAWYLKGLPGASRVKSKIVSAETITDIQNIIDDYFTHII</sequence>
<dbReference type="PANTHER" id="PTHR45846">
    <property type="entry name" value="TRNA-DIHYDROURIDINE(47) SYNTHASE [NAD(P)(+)]-LIKE"/>
    <property type="match status" value="1"/>
</dbReference>
<evidence type="ECO:0000256" key="10">
    <source>
        <dbReference type="ARBA" id="ARBA00048205"/>
    </source>
</evidence>
<reference evidence="16 17" key="1">
    <citation type="submission" date="2020-04" db="EMBL/GenBank/DDBJ databases">
        <authorList>
            <person name="Zheng R.K."/>
            <person name="Sun C.M."/>
        </authorList>
    </citation>
    <scope>NUCLEOTIDE SEQUENCE [LARGE SCALE GENOMIC DNA]</scope>
    <source>
        <strain evidence="17">zrk29</strain>
    </source>
</reference>
<keyword evidence="6 12" id="KW-0819">tRNA processing</keyword>
<evidence type="ECO:0000256" key="5">
    <source>
        <dbReference type="ARBA" id="ARBA00022643"/>
    </source>
</evidence>
<dbReference type="GO" id="GO:0017150">
    <property type="term" value="F:tRNA dihydrouridine synthase activity"/>
    <property type="evidence" value="ECO:0007669"/>
    <property type="project" value="InterPro"/>
</dbReference>
<comment type="function">
    <text evidence="2 12">Catalyzes the synthesis of 5,6-dihydrouridine (D), a modified base found in the D-loop of most tRNAs, via the reduction of the C5-C6 double bond in target uridines.</text>
</comment>
<evidence type="ECO:0000256" key="8">
    <source>
        <dbReference type="ARBA" id="ARBA00022884"/>
    </source>
</evidence>
<keyword evidence="7" id="KW-0521">NADP</keyword>
<dbReference type="EMBL" id="CP051151">
    <property type="protein sequence ID" value="QLY40475.1"/>
    <property type="molecule type" value="Genomic_DNA"/>
</dbReference>
<evidence type="ECO:0000256" key="12">
    <source>
        <dbReference type="PIRNR" id="PIRNR006621"/>
    </source>
</evidence>
<evidence type="ECO:0000256" key="11">
    <source>
        <dbReference type="ARBA" id="ARBA00048802"/>
    </source>
</evidence>
<dbReference type="NCBIfam" id="TIGR00737">
    <property type="entry name" value="nifR3_yhdG"/>
    <property type="match status" value="1"/>
</dbReference>
<dbReference type="SUPFAM" id="SSF51395">
    <property type="entry name" value="FMN-linked oxidoreductases"/>
    <property type="match status" value="1"/>
</dbReference>
<feature type="binding site" evidence="14">
    <location>
        <begin position="227"/>
        <end position="228"/>
    </location>
    <ligand>
        <name>FMN</name>
        <dbReference type="ChEBI" id="CHEBI:58210"/>
    </ligand>
</feature>
<dbReference type="EC" id="1.3.1.-" evidence="12"/>
<name>A0A7L6N648_9MOLU</name>
<keyword evidence="3" id="KW-0820">tRNA-binding</keyword>
<dbReference type="InterPro" id="IPR001269">
    <property type="entry name" value="DUS_fam"/>
</dbReference>
<keyword evidence="4 12" id="KW-0285">Flavoprotein</keyword>
<dbReference type="InterPro" id="IPR024036">
    <property type="entry name" value="tRNA-dHydroUridine_Synthase_C"/>
</dbReference>
<feature type="binding site" evidence="14">
    <location>
        <begin position="18"/>
        <end position="20"/>
    </location>
    <ligand>
        <name>FMN</name>
        <dbReference type="ChEBI" id="CHEBI:58210"/>
    </ligand>
</feature>
<feature type="binding site" evidence="14">
    <location>
        <position position="72"/>
    </location>
    <ligand>
        <name>FMN</name>
        <dbReference type="ChEBI" id="CHEBI:58210"/>
    </ligand>
</feature>
<evidence type="ECO:0000259" key="15">
    <source>
        <dbReference type="Pfam" id="PF01207"/>
    </source>
</evidence>
<comment type="similarity">
    <text evidence="12">Belongs to the dus family.</text>
</comment>
<dbReference type="Pfam" id="PF01207">
    <property type="entry name" value="Dus"/>
    <property type="match status" value="1"/>
</dbReference>
<dbReference type="Gene3D" id="3.20.20.70">
    <property type="entry name" value="Aldolase class I"/>
    <property type="match status" value="1"/>
</dbReference>
<dbReference type="PANTHER" id="PTHR45846:SF1">
    <property type="entry name" value="TRNA-DIHYDROURIDINE(47) SYNTHASE [NAD(P)(+)]-LIKE"/>
    <property type="match status" value="1"/>
</dbReference>
<evidence type="ECO:0000256" key="7">
    <source>
        <dbReference type="ARBA" id="ARBA00022857"/>
    </source>
</evidence>
<evidence type="ECO:0000256" key="1">
    <source>
        <dbReference type="ARBA" id="ARBA00001917"/>
    </source>
</evidence>
<comment type="cofactor">
    <cofactor evidence="1 12 14">
        <name>FMN</name>
        <dbReference type="ChEBI" id="CHEBI:58210"/>
    </cofactor>
</comment>
<dbReference type="InterPro" id="IPR018517">
    <property type="entry name" value="tRNA_hU_synthase_CS"/>
</dbReference>
<proteinExistence type="inferred from homology"/>
<protein>
    <recommendedName>
        <fullName evidence="12">tRNA-dihydrouridine synthase</fullName>
        <ecNumber evidence="12">1.3.1.-</ecNumber>
    </recommendedName>
</protein>
<dbReference type="GO" id="GO:0050660">
    <property type="term" value="F:flavin adenine dinucleotide binding"/>
    <property type="evidence" value="ECO:0007669"/>
    <property type="project" value="InterPro"/>
</dbReference>
<dbReference type="PROSITE" id="PS01136">
    <property type="entry name" value="UPF0034"/>
    <property type="match status" value="1"/>
</dbReference>
<keyword evidence="17" id="KW-1185">Reference proteome</keyword>
<evidence type="ECO:0000313" key="17">
    <source>
        <dbReference type="Proteomes" id="UP000512167"/>
    </source>
</evidence>
<gene>
    <name evidence="16" type="primary">dusB</name>
    <name evidence="16" type="ORF">HF295_06270</name>
</gene>
<dbReference type="InterPro" id="IPR004652">
    <property type="entry name" value="DusB-like"/>
</dbReference>
<evidence type="ECO:0000256" key="6">
    <source>
        <dbReference type="ARBA" id="ARBA00022694"/>
    </source>
</evidence>
<organism evidence="16 17">
    <name type="scientific">Hujiaoplasma nucleasis</name>
    <dbReference type="NCBI Taxonomy" id="2725268"/>
    <lineage>
        <taxon>Bacteria</taxon>
        <taxon>Bacillati</taxon>
        <taxon>Mycoplasmatota</taxon>
        <taxon>Mollicutes</taxon>
        <taxon>Candidatus Izemoplasmatales</taxon>
        <taxon>Hujiaoplasmataceae</taxon>
        <taxon>Hujiaoplasma</taxon>
    </lineage>
</organism>
<dbReference type="InterPro" id="IPR035587">
    <property type="entry name" value="DUS-like_FMN-bd"/>
</dbReference>
<keyword evidence="9 12" id="KW-0560">Oxidoreductase</keyword>
<evidence type="ECO:0000256" key="4">
    <source>
        <dbReference type="ARBA" id="ARBA00022630"/>
    </source>
</evidence>
<evidence type="ECO:0000256" key="13">
    <source>
        <dbReference type="PIRSR" id="PIRSR006621-1"/>
    </source>
</evidence>
<keyword evidence="14" id="KW-0547">Nucleotide-binding</keyword>
<accession>A0A7L6N648</accession>
<evidence type="ECO:0000256" key="14">
    <source>
        <dbReference type="PIRSR" id="PIRSR006621-2"/>
    </source>
</evidence>
<keyword evidence="8" id="KW-0694">RNA-binding</keyword>
<dbReference type="PIRSF" id="PIRSF006621">
    <property type="entry name" value="Dus"/>
    <property type="match status" value="1"/>
</dbReference>
<evidence type="ECO:0000313" key="16">
    <source>
        <dbReference type="EMBL" id="QLY40475.1"/>
    </source>
</evidence>